<feature type="transmembrane region" description="Helical" evidence="1">
    <location>
        <begin position="131"/>
        <end position="149"/>
    </location>
</feature>
<feature type="transmembrane region" description="Helical" evidence="1">
    <location>
        <begin position="39"/>
        <end position="63"/>
    </location>
</feature>
<keyword evidence="1" id="KW-0812">Transmembrane</keyword>
<feature type="transmembrane region" description="Helical" evidence="1">
    <location>
        <begin position="196"/>
        <end position="215"/>
    </location>
</feature>
<evidence type="ECO:0000313" key="2">
    <source>
        <dbReference type="EMBL" id="MQM06515.1"/>
    </source>
</evidence>
<keyword evidence="1" id="KW-1133">Transmembrane helix</keyword>
<keyword evidence="1" id="KW-0472">Membrane</keyword>
<feature type="transmembrane region" description="Helical" evidence="1">
    <location>
        <begin position="156"/>
        <end position="184"/>
    </location>
</feature>
<name>A0A843WPX1_COLES</name>
<sequence length="258" mass="27778">VCGFPARFVHVPQFAVVAVPRAWRVWSLGMFMSWLREPACGVAFTGAGLSVELVEVGICWLVVSSSEVLPESFSVGSGGKLFVVVLNGALVVLVEVLPGPACIASAVLLAAVIALLSLLVEVLPKSALCSFLAIVVLPLWFEVCLLVGLRSSESAWVLSVEVLCPWPCVWLLCWPACLVSRFQVSRLCWWDCVSPWLEWLASFLALCVLSQMVVCGRDSLCVSPSSAFRWLLGVVMLHCGVVSPGCALLRPFGGVIFP</sequence>
<evidence type="ECO:0000313" key="3">
    <source>
        <dbReference type="Proteomes" id="UP000652761"/>
    </source>
</evidence>
<feature type="non-terminal residue" evidence="2">
    <location>
        <position position="1"/>
    </location>
</feature>
<dbReference type="EMBL" id="NMUH01003646">
    <property type="protein sequence ID" value="MQM06515.1"/>
    <property type="molecule type" value="Genomic_DNA"/>
</dbReference>
<feature type="transmembrane region" description="Helical" evidence="1">
    <location>
        <begin position="101"/>
        <end position="119"/>
    </location>
</feature>
<evidence type="ECO:0000256" key="1">
    <source>
        <dbReference type="SAM" id="Phobius"/>
    </source>
</evidence>
<accession>A0A843WPX1</accession>
<keyword evidence="3" id="KW-1185">Reference proteome</keyword>
<feature type="transmembrane region" description="Helical" evidence="1">
    <location>
        <begin position="75"/>
        <end position="94"/>
    </location>
</feature>
<protein>
    <submittedName>
        <fullName evidence="2">Uncharacterized protein</fullName>
    </submittedName>
</protein>
<organism evidence="2 3">
    <name type="scientific">Colocasia esculenta</name>
    <name type="common">Wild taro</name>
    <name type="synonym">Arum esculentum</name>
    <dbReference type="NCBI Taxonomy" id="4460"/>
    <lineage>
        <taxon>Eukaryota</taxon>
        <taxon>Viridiplantae</taxon>
        <taxon>Streptophyta</taxon>
        <taxon>Embryophyta</taxon>
        <taxon>Tracheophyta</taxon>
        <taxon>Spermatophyta</taxon>
        <taxon>Magnoliopsida</taxon>
        <taxon>Liliopsida</taxon>
        <taxon>Araceae</taxon>
        <taxon>Aroideae</taxon>
        <taxon>Colocasieae</taxon>
        <taxon>Colocasia</taxon>
    </lineage>
</organism>
<reference evidence="2" key="1">
    <citation type="submission" date="2017-07" db="EMBL/GenBank/DDBJ databases">
        <title>Taro Niue Genome Assembly and Annotation.</title>
        <authorList>
            <person name="Atibalentja N."/>
            <person name="Keating K."/>
            <person name="Fields C.J."/>
        </authorList>
    </citation>
    <scope>NUCLEOTIDE SEQUENCE</scope>
    <source>
        <strain evidence="2">Niue_2</strain>
        <tissue evidence="2">Leaf</tissue>
    </source>
</reference>
<dbReference type="Proteomes" id="UP000652761">
    <property type="component" value="Unassembled WGS sequence"/>
</dbReference>
<gene>
    <name evidence="2" type="ORF">Taro_039341</name>
</gene>
<proteinExistence type="predicted"/>
<feature type="transmembrane region" description="Helical" evidence="1">
    <location>
        <begin position="227"/>
        <end position="252"/>
    </location>
</feature>
<comment type="caution">
    <text evidence="2">The sequence shown here is derived from an EMBL/GenBank/DDBJ whole genome shotgun (WGS) entry which is preliminary data.</text>
</comment>
<dbReference type="AlphaFoldDB" id="A0A843WPX1"/>